<reference evidence="3" key="1">
    <citation type="submission" date="2021-06" db="EMBL/GenBank/DDBJ databases">
        <authorList>
            <person name="Hodson N. C."/>
            <person name="Mongue J. A."/>
            <person name="Jaron S. K."/>
        </authorList>
    </citation>
    <scope>NUCLEOTIDE SEQUENCE</scope>
</reference>
<name>A0A8J2LE81_9HEXA</name>
<dbReference type="InterPro" id="IPR004843">
    <property type="entry name" value="Calcineurin-like_PHP"/>
</dbReference>
<evidence type="ECO:0000313" key="3">
    <source>
        <dbReference type="EMBL" id="CAG7832420.1"/>
    </source>
</evidence>
<feature type="region of interest" description="Disordered" evidence="1">
    <location>
        <begin position="338"/>
        <end position="376"/>
    </location>
</feature>
<protein>
    <recommendedName>
        <fullName evidence="2">Calcineurin-like phosphoesterase domain-containing protein</fullName>
    </recommendedName>
</protein>
<evidence type="ECO:0000259" key="2">
    <source>
        <dbReference type="Pfam" id="PF00149"/>
    </source>
</evidence>
<keyword evidence="4" id="KW-1185">Reference proteome</keyword>
<dbReference type="InterPro" id="IPR051918">
    <property type="entry name" value="STPP_CPPED1"/>
</dbReference>
<dbReference type="AlphaFoldDB" id="A0A8J2LE81"/>
<sequence length="405" mass="46822">MKAFRKVMAKSTEALIQLDDKSFPAILPMNLRNYFDEEMEADWKGPFTFIQMADPQFGLIEKFILKKEIPHWDEEMALTSAAIQCINKMRPKPRFVVICGDMLDAHPNKPDEIKVREEQYEDFVDVFQQLDPEIPLICVCGNHDICDEPTPLSYIIYKKQFGPDFFSFRVGGVKFVVVNSQYFKKPQCLPKRTEKQLEFLKNIHDTTAQHLVVFQHIPFFVDHPNEEEVSYLNIEKENRFQIMDILDQQGVKYIFCGHYHRNGGGRYKNFEQVVTSALGGPFGDDPSGFRICHVTEHGIFHQYIPVIVTTEKIPKALSHNKLHGSSSRQHFIKFLNTLTPNGERSGSAKSDTVKRSTGGEEDKENLDTSVFQPPPPPEPYTLQDLLTFRLFQTFSRAFATPKYWR</sequence>
<evidence type="ECO:0000256" key="1">
    <source>
        <dbReference type="SAM" id="MobiDB-lite"/>
    </source>
</evidence>
<dbReference type="EMBL" id="CAJVCH010565003">
    <property type="protein sequence ID" value="CAG7832420.1"/>
    <property type="molecule type" value="Genomic_DNA"/>
</dbReference>
<dbReference type="Proteomes" id="UP000708208">
    <property type="component" value="Unassembled WGS sequence"/>
</dbReference>
<evidence type="ECO:0000313" key="4">
    <source>
        <dbReference type="Proteomes" id="UP000708208"/>
    </source>
</evidence>
<comment type="caution">
    <text evidence="3">The sequence shown here is derived from an EMBL/GenBank/DDBJ whole genome shotgun (WGS) entry which is preliminary data.</text>
</comment>
<dbReference type="PANTHER" id="PTHR43143">
    <property type="entry name" value="METALLOPHOSPHOESTERASE, CALCINEURIN SUPERFAMILY"/>
    <property type="match status" value="1"/>
</dbReference>
<dbReference type="GO" id="GO:0016787">
    <property type="term" value="F:hydrolase activity"/>
    <property type="evidence" value="ECO:0007669"/>
    <property type="project" value="InterPro"/>
</dbReference>
<feature type="compositionally biased region" description="Basic and acidic residues" evidence="1">
    <location>
        <begin position="351"/>
        <end position="360"/>
    </location>
</feature>
<proteinExistence type="predicted"/>
<feature type="compositionally biased region" description="Polar residues" evidence="1">
    <location>
        <begin position="338"/>
        <end position="350"/>
    </location>
</feature>
<accession>A0A8J2LE81</accession>
<dbReference type="Pfam" id="PF00149">
    <property type="entry name" value="Metallophos"/>
    <property type="match status" value="1"/>
</dbReference>
<organism evidence="3 4">
    <name type="scientific">Allacma fusca</name>
    <dbReference type="NCBI Taxonomy" id="39272"/>
    <lineage>
        <taxon>Eukaryota</taxon>
        <taxon>Metazoa</taxon>
        <taxon>Ecdysozoa</taxon>
        <taxon>Arthropoda</taxon>
        <taxon>Hexapoda</taxon>
        <taxon>Collembola</taxon>
        <taxon>Symphypleona</taxon>
        <taxon>Sminthuridae</taxon>
        <taxon>Allacma</taxon>
    </lineage>
</organism>
<feature type="domain" description="Calcineurin-like phosphoesterase" evidence="2">
    <location>
        <begin position="83"/>
        <end position="261"/>
    </location>
</feature>
<dbReference type="OrthoDB" id="45007at2759"/>
<dbReference type="PANTHER" id="PTHR43143:SF1">
    <property type="entry name" value="SERINE_THREONINE-PROTEIN PHOSPHATASE CPPED1"/>
    <property type="match status" value="1"/>
</dbReference>
<gene>
    <name evidence="3" type="ORF">AFUS01_LOCUS42104</name>
</gene>